<dbReference type="PROSITE" id="PS00455">
    <property type="entry name" value="AMP_BINDING"/>
    <property type="match status" value="1"/>
</dbReference>
<evidence type="ECO:0000256" key="6">
    <source>
        <dbReference type="ARBA" id="ARBA00023194"/>
    </source>
</evidence>
<feature type="domain" description="Carrier" evidence="8">
    <location>
        <begin position="543"/>
        <end position="618"/>
    </location>
</feature>
<dbReference type="InterPro" id="IPR020459">
    <property type="entry name" value="AMP-binding"/>
</dbReference>
<evidence type="ECO:0000259" key="8">
    <source>
        <dbReference type="PROSITE" id="PS50075"/>
    </source>
</evidence>
<dbReference type="SUPFAM" id="SSF47336">
    <property type="entry name" value="ACP-like"/>
    <property type="match status" value="1"/>
</dbReference>
<dbReference type="FunFam" id="3.40.50.980:FF:000001">
    <property type="entry name" value="Non-ribosomal peptide synthetase"/>
    <property type="match status" value="1"/>
</dbReference>
<comment type="cofactor">
    <cofactor evidence="1">
        <name>pantetheine 4'-phosphate</name>
        <dbReference type="ChEBI" id="CHEBI:47942"/>
    </cofactor>
</comment>
<dbReference type="PROSITE" id="PS00012">
    <property type="entry name" value="PHOSPHOPANTETHEINE"/>
    <property type="match status" value="1"/>
</dbReference>
<dbReference type="InterPro" id="IPR036736">
    <property type="entry name" value="ACP-like_sf"/>
</dbReference>
<dbReference type="Gene3D" id="3.30.300.30">
    <property type="match status" value="1"/>
</dbReference>
<dbReference type="FunFam" id="3.40.50.12780:FF:000012">
    <property type="entry name" value="Non-ribosomal peptide synthetase"/>
    <property type="match status" value="1"/>
</dbReference>
<dbReference type="GO" id="GO:0031177">
    <property type="term" value="F:phosphopantetheine binding"/>
    <property type="evidence" value="ECO:0007669"/>
    <property type="project" value="TreeGrafter"/>
</dbReference>
<dbReference type="PROSITE" id="PS50075">
    <property type="entry name" value="CARRIER"/>
    <property type="match status" value="1"/>
</dbReference>
<dbReference type="NCBIfam" id="TIGR01733">
    <property type="entry name" value="AA-adenyl-dom"/>
    <property type="match status" value="1"/>
</dbReference>
<dbReference type="GO" id="GO:0016874">
    <property type="term" value="F:ligase activity"/>
    <property type="evidence" value="ECO:0007669"/>
    <property type="project" value="UniProtKB-KW"/>
</dbReference>
<dbReference type="PANTHER" id="PTHR45527">
    <property type="entry name" value="NONRIBOSOMAL PEPTIDE SYNTHETASE"/>
    <property type="match status" value="1"/>
</dbReference>
<dbReference type="AlphaFoldDB" id="A0A2H4R0V3"/>
<dbReference type="SMR" id="A0A2H4R0V3"/>
<dbReference type="InterPro" id="IPR020845">
    <property type="entry name" value="AMP-binding_CS"/>
</dbReference>
<dbReference type="InterPro" id="IPR010071">
    <property type="entry name" value="AA_adenyl_dom"/>
</dbReference>
<evidence type="ECO:0000256" key="1">
    <source>
        <dbReference type="ARBA" id="ARBA00001957"/>
    </source>
</evidence>
<dbReference type="InterPro" id="IPR025110">
    <property type="entry name" value="AMP-bd_C"/>
</dbReference>
<evidence type="ECO:0000256" key="4">
    <source>
        <dbReference type="ARBA" id="ARBA00022553"/>
    </source>
</evidence>
<dbReference type="FunFam" id="1.10.1200.10:FF:000005">
    <property type="entry name" value="Nonribosomal peptide synthetase 1"/>
    <property type="match status" value="1"/>
</dbReference>
<keyword evidence="4" id="KW-0597">Phosphoprotein</keyword>
<dbReference type="Pfam" id="PF13193">
    <property type="entry name" value="AMP-binding_C"/>
    <property type="match status" value="1"/>
</dbReference>
<dbReference type="InterPro" id="IPR045851">
    <property type="entry name" value="AMP-bd_C_sf"/>
</dbReference>
<accession>A0A2H4R0V3</accession>
<dbReference type="Pfam" id="PF00550">
    <property type="entry name" value="PP-binding"/>
    <property type="match status" value="1"/>
</dbReference>
<dbReference type="Gene3D" id="1.10.1200.10">
    <property type="entry name" value="ACP-like"/>
    <property type="match status" value="1"/>
</dbReference>
<keyword evidence="5" id="KW-0436">Ligase</keyword>
<reference evidence="9" key="1">
    <citation type="submission" date="2017-03" db="EMBL/GenBank/DDBJ databases">
        <title>The coming broad-spectrum resistance of peptide antibiotics.</title>
        <authorList>
            <person name="Li Y."/>
        </authorList>
    </citation>
    <scope>NUCLEOTIDE SEQUENCE</scope>
    <source>
        <strain evidence="9">DSM 25</strain>
    </source>
</reference>
<evidence type="ECO:0000256" key="7">
    <source>
        <dbReference type="ARBA" id="ARBA00023268"/>
    </source>
</evidence>
<comment type="similarity">
    <text evidence="2">Belongs to the ATP-dependent AMP-binding enzyme family.</text>
</comment>
<dbReference type="InterPro" id="IPR009081">
    <property type="entry name" value="PP-bd_ACP"/>
</dbReference>
<dbReference type="SUPFAM" id="SSF56801">
    <property type="entry name" value="Acetyl-CoA synthetase-like"/>
    <property type="match status" value="1"/>
</dbReference>
<dbReference type="FunFam" id="3.30.300.30:FF:000010">
    <property type="entry name" value="Enterobactin synthetase component F"/>
    <property type="match status" value="1"/>
</dbReference>
<sequence>MVLMDLSTLNFLDETEKHKLLNQFNDTDANFPQEMTIHALFEKQVQERPDQTAVIFNEQSMTYKQINERANQVAHSLRKHGVVPDEIVGILADRNTDMLISILGVLKAGAAYMPIDPTYPTERIHYMINDSQTKIVLAEDREMVPEGCNAELIFLHDTALLNEEISNLVHVNKPEDLAYIIYTSGSTGKPKGVMIEHRNVIRLLFNDRNLFDFTSDDVWTVFHSFCFDFSVWEMYGALLYGGKIILVSFEIARDPHAFRNLLQEQKVTILNQTPTAFYQLSSEEMQHSDSNLSIRKIIFGGEALTPSQLLAWKQKYPNTALINMYGITETTVHVTYKEFDLHDMDSTISNIGKPIPTLKTYVLDSRRNLAPIGVKGELYVSGKGVARGYLNKPELTEERFMDNPFVPGERMYRTGDLARWLPEGELEYLGRIDQQVKIRGYRIELGEIEAELLKQKGMKEAVVLVTNDKNEQPQLHAYLTSTEDWAPADLRNQLTTTLPSYMIPAHFIFVSHMPITPNGKIDKESLRRIEPSLQESSTGTYVAPQTPTEQQLVLIWEENIGMEPISIDDNYFALGGDSIKAIKLLHAINKEFQISFQIGDLYKHGTIREMGQQIGEKGKQSNNQKLLKLQELDRLKEKILGSDK</sequence>
<dbReference type="InterPro" id="IPR006162">
    <property type="entry name" value="Ppantetheine_attach_site"/>
</dbReference>
<protein>
    <submittedName>
        <fullName evidence="9">BogA</fullName>
    </submittedName>
</protein>
<proteinExistence type="inferred from homology"/>
<dbReference type="PRINTS" id="PR00154">
    <property type="entry name" value="AMPBINDING"/>
</dbReference>
<dbReference type="GO" id="GO:0017000">
    <property type="term" value="P:antibiotic biosynthetic process"/>
    <property type="evidence" value="ECO:0007669"/>
    <property type="project" value="UniProtKB-KW"/>
</dbReference>
<dbReference type="EMBL" id="KY810814">
    <property type="protein sequence ID" value="ATY37588.1"/>
    <property type="molecule type" value="Genomic_DNA"/>
</dbReference>
<dbReference type="InterPro" id="IPR000873">
    <property type="entry name" value="AMP-dep_synth/lig_dom"/>
</dbReference>
<organism evidence="9">
    <name type="scientific">Brevibacillus laterosporus</name>
    <name type="common">Bacillus laterosporus</name>
    <dbReference type="NCBI Taxonomy" id="1465"/>
    <lineage>
        <taxon>Bacteria</taxon>
        <taxon>Bacillati</taxon>
        <taxon>Bacillota</taxon>
        <taxon>Bacilli</taxon>
        <taxon>Bacillales</taxon>
        <taxon>Paenibacillaceae</taxon>
        <taxon>Brevibacillus</taxon>
    </lineage>
</organism>
<evidence type="ECO:0000313" key="9">
    <source>
        <dbReference type="EMBL" id="ATY37588.1"/>
    </source>
</evidence>
<dbReference type="GO" id="GO:0043041">
    <property type="term" value="P:amino acid activation for nonribosomal peptide biosynthetic process"/>
    <property type="evidence" value="ECO:0007669"/>
    <property type="project" value="TreeGrafter"/>
</dbReference>
<dbReference type="GO" id="GO:0044550">
    <property type="term" value="P:secondary metabolite biosynthetic process"/>
    <property type="evidence" value="ECO:0007669"/>
    <property type="project" value="UniProtKB-ARBA"/>
</dbReference>
<dbReference type="GO" id="GO:0005829">
    <property type="term" value="C:cytosol"/>
    <property type="evidence" value="ECO:0007669"/>
    <property type="project" value="TreeGrafter"/>
</dbReference>
<dbReference type="PANTHER" id="PTHR45527:SF14">
    <property type="entry name" value="PLIPASTATIN SYNTHASE SUBUNIT B"/>
    <property type="match status" value="1"/>
</dbReference>
<evidence type="ECO:0000256" key="3">
    <source>
        <dbReference type="ARBA" id="ARBA00022450"/>
    </source>
</evidence>
<dbReference type="Gene3D" id="3.40.50.980">
    <property type="match status" value="2"/>
</dbReference>
<keyword evidence="6" id="KW-0045">Antibiotic biosynthesis</keyword>
<evidence type="ECO:0000256" key="5">
    <source>
        <dbReference type="ARBA" id="ARBA00022598"/>
    </source>
</evidence>
<name>A0A2H4R0V3_BRELA</name>
<evidence type="ECO:0000256" key="2">
    <source>
        <dbReference type="ARBA" id="ARBA00006432"/>
    </source>
</evidence>
<keyword evidence="3" id="KW-0596">Phosphopantetheine</keyword>
<dbReference type="Pfam" id="PF00501">
    <property type="entry name" value="AMP-binding"/>
    <property type="match status" value="1"/>
</dbReference>
<dbReference type="FunFam" id="3.40.50.980:FF:000002">
    <property type="entry name" value="Enterobactin synthetase component F"/>
    <property type="match status" value="1"/>
</dbReference>
<dbReference type="CDD" id="cd17643">
    <property type="entry name" value="A_NRPS_Cytc1-like"/>
    <property type="match status" value="1"/>
</dbReference>
<dbReference type="FunFam" id="2.30.38.10:FF:000001">
    <property type="entry name" value="Non-ribosomal peptide synthetase PvdI"/>
    <property type="match status" value="1"/>
</dbReference>
<dbReference type="Gene3D" id="2.30.38.10">
    <property type="entry name" value="Luciferase, Domain 3"/>
    <property type="match status" value="1"/>
</dbReference>
<keyword evidence="7" id="KW-0511">Multifunctional enzyme</keyword>